<evidence type="ECO:0000256" key="7">
    <source>
        <dbReference type="ARBA" id="ARBA00022989"/>
    </source>
</evidence>
<dbReference type="PROSITE" id="PS00950">
    <property type="entry name" value="BACTERIAL_OPSIN_1"/>
    <property type="match status" value="1"/>
</dbReference>
<feature type="region of interest" description="Disordered" evidence="11">
    <location>
        <begin position="288"/>
        <end position="324"/>
    </location>
</feature>
<feature type="transmembrane region" description="Helical" evidence="12">
    <location>
        <begin position="63"/>
        <end position="82"/>
    </location>
</feature>
<organism evidence="14">
    <name type="scientific">Dissoconium aciculare CBS 342.82</name>
    <dbReference type="NCBI Taxonomy" id="1314786"/>
    <lineage>
        <taxon>Eukaryota</taxon>
        <taxon>Fungi</taxon>
        <taxon>Dikarya</taxon>
        <taxon>Ascomycota</taxon>
        <taxon>Pezizomycotina</taxon>
        <taxon>Dothideomycetes</taxon>
        <taxon>Dothideomycetidae</taxon>
        <taxon>Mycosphaerellales</taxon>
        <taxon>Dissoconiaceae</taxon>
        <taxon>Dissoconium</taxon>
    </lineage>
</organism>
<evidence type="ECO:0000256" key="12">
    <source>
        <dbReference type="SAM" id="Phobius"/>
    </source>
</evidence>
<dbReference type="GO" id="GO:0009881">
    <property type="term" value="F:photoreceptor activity"/>
    <property type="evidence" value="ECO:0007669"/>
    <property type="project" value="UniProtKB-KW"/>
</dbReference>
<reference evidence="14" key="2">
    <citation type="submission" date="2020-04" db="EMBL/GenBank/DDBJ databases">
        <authorList>
            <consortium name="NCBI Genome Project"/>
        </authorList>
    </citation>
    <scope>NUCLEOTIDE SEQUENCE</scope>
    <source>
        <strain evidence="14">CBS 342.82</strain>
    </source>
</reference>
<dbReference type="GeneID" id="54366710"/>
<keyword evidence="8" id="KW-0157">Chromophore</keyword>
<evidence type="ECO:0000313" key="14">
    <source>
        <dbReference type="RefSeq" id="XP_033456245.1"/>
    </source>
</evidence>
<keyword evidence="3" id="KW-0600">Photoreceptor protein</keyword>
<dbReference type="SUPFAM" id="SSF81321">
    <property type="entry name" value="Family A G protein-coupled receptor-like"/>
    <property type="match status" value="1"/>
</dbReference>
<proteinExistence type="inferred from homology"/>
<keyword evidence="13" id="KW-1185">Reference proteome</keyword>
<evidence type="ECO:0000256" key="2">
    <source>
        <dbReference type="ARBA" id="ARBA00008130"/>
    </source>
</evidence>
<dbReference type="FunFam" id="1.20.1070.10:FF:000160">
    <property type="entry name" value="Related to Opsin-1"/>
    <property type="match status" value="1"/>
</dbReference>
<dbReference type="AlphaFoldDB" id="A0A6J3LV97"/>
<gene>
    <name evidence="14" type="ORF">K489DRAFT_76933</name>
</gene>
<feature type="transmembrane region" description="Helical" evidence="12">
    <location>
        <begin position="139"/>
        <end position="159"/>
    </location>
</feature>
<dbReference type="GO" id="GO:0005216">
    <property type="term" value="F:monoatomic ion channel activity"/>
    <property type="evidence" value="ECO:0007669"/>
    <property type="project" value="InterPro"/>
</dbReference>
<keyword evidence="6" id="KW-0681">Retinal protein</keyword>
<accession>A0A6J3LV97</accession>
<dbReference type="Gene3D" id="1.20.1070.10">
    <property type="entry name" value="Rhodopsin 7-helix transmembrane proteins"/>
    <property type="match status" value="1"/>
</dbReference>
<keyword evidence="10" id="KW-0675">Receptor</keyword>
<feature type="transmembrane region" description="Helical" evidence="12">
    <location>
        <begin position="35"/>
        <end position="56"/>
    </location>
</feature>
<keyword evidence="9 12" id="KW-0472">Membrane</keyword>
<reference evidence="14" key="3">
    <citation type="submission" date="2025-08" db="UniProtKB">
        <authorList>
            <consortium name="RefSeq"/>
        </authorList>
    </citation>
    <scope>IDENTIFICATION</scope>
    <source>
        <strain evidence="14">CBS 342.82</strain>
    </source>
</reference>
<comment type="similarity">
    <text evidence="2">Belongs to the archaeal/bacterial/fungal opsin family.</text>
</comment>
<protein>
    <submittedName>
        <fullName evidence="14">Family A G protein-coupled receptor-like protein</fullName>
    </submittedName>
</protein>
<dbReference type="Proteomes" id="UP000504637">
    <property type="component" value="Unplaced"/>
</dbReference>
<feature type="transmembrane region" description="Helical" evidence="12">
    <location>
        <begin position="196"/>
        <end position="215"/>
    </location>
</feature>
<evidence type="ECO:0000256" key="6">
    <source>
        <dbReference type="ARBA" id="ARBA00022925"/>
    </source>
</evidence>
<evidence type="ECO:0000256" key="5">
    <source>
        <dbReference type="ARBA" id="ARBA00022692"/>
    </source>
</evidence>
<dbReference type="GO" id="GO:0007602">
    <property type="term" value="P:phototransduction"/>
    <property type="evidence" value="ECO:0007669"/>
    <property type="project" value="UniProtKB-KW"/>
</dbReference>
<dbReference type="PANTHER" id="PTHR28286">
    <property type="match status" value="1"/>
</dbReference>
<evidence type="ECO:0000256" key="3">
    <source>
        <dbReference type="ARBA" id="ARBA00022543"/>
    </source>
</evidence>
<dbReference type="GO" id="GO:0005783">
    <property type="term" value="C:endoplasmic reticulum"/>
    <property type="evidence" value="ECO:0007669"/>
    <property type="project" value="TreeGrafter"/>
</dbReference>
<keyword evidence="7 12" id="KW-1133">Transmembrane helix</keyword>
<dbReference type="SMART" id="SM01021">
    <property type="entry name" value="Bac_rhodopsin"/>
    <property type="match status" value="1"/>
</dbReference>
<dbReference type="CDD" id="cd15239">
    <property type="entry name" value="7tm_YRO2_fungal-like"/>
    <property type="match status" value="1"/>
</dbReference>
<evidence type="ECO:0000256" key="1">
    <source>
        <dbReference type="ARBA" id="ARBA00004141"/>
    </source>
</evidence>
<dbReference type="GO" id="GO:0005886">
    <property type="term" value="C:plasma membrane"/>
    <property type="evidence" value="ECO:0007669"/>
    <property type="project" value="TreeGrafter"/>
</dbReference>
<dbReference type="Pfam" id="PF01036">
    <property type="entry name" value="Bac_rhodopsin"/>
    <property type="match status" value="1"/>
</dbReference>
<dbReference type="OrthoDB" id="536545at2759"/>
<dbReference type="PRINTS" id="PR00251">
    <property type="entry name" value="BACTRLOPSIN"/>
</dbReference>
<dbReference type="InterPro" id="IPR043476">
    <property type="entry name" value="Yro2-like_7TM"/>
</dbReference>
<keyword evidence="4" id="KW-0716">Sensory transduction</keyword>
<feature type="transmembrane region" description="Helical" evidence="12">
    <location>
        <begin position="165"/>
        <end position="184"/>
    </location>
</feature>
<evidence type="ECO:0000256" key="10">
    <source>
        <dbReference type="ARBA" id="ARBA00023170"/>
    </source>
</evidence>
<dbReference type="RefSeq" id="XP_033456245.1">
    <property type="nucleotide sequence ID" value="XM_033608909.1"/>
</dbReference>
<dbReference type="PANTHER" id="PTHR28286:SF1">
    <property type="entry name" value="30 KDA HEAT SHOCK PROTEIN-RELATED"/>
    <property type="match status" value="1"/>
</dbReference>
<feature type="transmembrane region" description="Helical" evidence="12">
    <location>
        <begin position="114"/>
        <end position="132"/>
    </location>
</feature>
<feature type="transmembrane region" description="Helical" evidence="12">
    <location>
        <begin position="235"/>
        <end position="254"/>
    </location>
</feature>
<dbReference type="InterPro" id="IPR001425">
    <property type="entry name" value="Arc/bac/fun_rhodopsins"/>
</dbReference>
<name>A0A6J3LV97_9PEZI</name>
<evidence type="ECO:0000256" key="11">
    <source>
        <dbReference type="SAM" id="MobiDB-lite"/>
    </source>
</evidence>
<sequence>MSSGAGNNAVAVNNDFVNGRQPHADISITFGGSSWYYTVCAIMTFATIVFLGLGYTKPRTHRAFHYITAGVTMVAAIAYFTMGSNLGWVSIPVEFHRSGATVQGDYREIFYVRYIDWAITTPLLLTDLLLTAAIPVPTILFVVLADEVMIVTGLVGALISSSYKWGFFAFGCAALVYITYHLVWEARIHANAVSKEAGRAFLMCGSLTAFLWLLYPIAWGICEGGNVIGADGEAIFYGILDVLAKPVFGAMLIFGHRNIDPATLGLHIRDYTSDDIAVREKGHGLDVNGHHHGNGTTAAPANGVNGHGVVDGTHTNAAAGPTSI</sequence>
<evidence type="ECO:0000313" key="13">
    <source>
        <dbReference type="Proteomes" id="UP000504637"/>
    </source>
</evidence>
<reference evidence="14" key="1">
    <citation type="submission" date="2020-01" db="EMBL/GenBank/DDBJ databases">
        <authorList>
            <consortium name="DOE Joint Genome Institute"/>
            <person name="Haridas S."/>
            <person name="Albert R."/>
            <person name="Binder M."/>
            <person name="Bloem J."/>
            <person name="Labutti K."/>
            <person name="Salamov A."/>
            <person name="Andreopoulos B."/>
            <person name="Baker S.E."/>
            <person name="Barry K."/>
            <person name="Bills G."/>
            <person name="Bluhm B.H."/>
            <person name="Cannon C."/>
            <person name="Castanera R."/>
            <person name="Culley D.E."/>
            <person name="Daum C."/>
            <person name="Ezra D."/>
            <person name="Gonzalez J.B."/>
            <person name="Henrissat B."/>
            <person name="Kuo A."/>
            <person name="Liang C."/>
            <person name="Lipzen A."/>
            <person name="Lutzoni F."/>
            <person name="Magnuson J."/>
            <person name="Mondo S."/>
            <person name="Nolan M."/>
            <person name="Ohm R."/>
            <person name="Pangilinan J."/>
            <person name="Park H.-J."/>
            <person name="Ramirez L."/>
            <person name="Alfaro M."/>
            <person name="Sun H."/>
            <person name="Tritt A."/>
            <person name="Yoshinaga Y."/>
            <person name="Zwiers L.-H."/>
            <person name="Turgeon B.G."/>
            <person name="Goodwin S.B."/>
            <person name="Spatafora J.W."/>
            <person name="Crous P.W."/>
            <person name="Grigoriev I.V."/>
        </authorList>
    </citation>
    <scope>NUCLEOTIDE SEQUENCE</scope>
    <source>
        <strain evidence="14">CBS 342.82</strain>
    </source>
</reference>
<evidence type="ECO:0000256" key="8">
    <source>
        <dbReference type="ARBA" id="ARBA00022991"/>
    </source>
</evidence>
<comment type="subcellular location">
    <subcellularLocation>
        <location evidence="1">Membrane</location>
        <topology evidence="1">Multi-pass membrane protein</topology>
    </subcellularLocation>
</comment>
<evidence type="ECO:0000256" key="4">
    <source>
        <dbReference type="ARBA" id="ARBA00022606"/>
    </source>
</evidence>
<keyword evidence="5 12" id="KW-0812">Transmembrane</keyword>
<evidence type="ECO:0000256" key="9">
    <source>
        <dbReference type="ARBA" id="ARBA00023136"/>
    </source>
</evidence>
<dbReference type="InterPro" id="IPR018229">
    <property type="entry name" value="Rhodopsin_retinal_BS"/>
</dbReference>